<evidence type="ECO:0000313" key="2">
    <source>
        <dbReference type="EMBL" id="SPC81605.1"/>
    </source>
</evidence>
<organism evidence="2">
    <name type="scientific">Fagus sylvatica</name>
    <name type="common">Beechnut</name>
    <dbReference type="NCBI Taxonomy" id="28930"/>
    <lineage>
        <taxon>Eukaryota</taxon>
        <taxon>Viridiplantae</taxon>
        <taxon>Streptophyta</taxon>
        <taxon>Embryophyta</taxon>
        <taxon>Tracheophyta</taxon>
        <taxon>Spermatophyta</taxon>
        <taxon>Magnoliopsida</taxon>
        <taxon>eudicotyledons</taxon>
        <taxon>Gunneridae</taxon>
        <taxon>Pentapetalae</taxon>
        <taxon>rosids</taxon>
        <taxon>fabids</taxon>
        <taxon>Fagales</taxon>
        <taxon>Fagaceae</taxon>
        <taxon>Fagus</taxon>
    </lineage>
</organism>
<accession>A0A2N9F3E2</accession>
<sequence>MPRFVCLGFKCLKIKRFPICFNFPLLVSRSVSPLELLFSGEFPCPFSFSGLVFSVALDPSHPSFRNFFVEVCRIAKSEGRALDFGDLIPTDSVLRRLSKELFDFASPTLSTWRLIKDRMASEGSSPVGLGLIEGDGPKKLWIARSYLSIVDEERLKKYRDRYQIPEDVVLRIPDPDERACSSKYDDVAFYEADFNAGLRFPLQSFMRELLDRLNLSPGADTLTVDEFLYRYKPNQIAVSPSFWTLNNRQKGMKLVTGLPTSNREWKDDYVFVCGDNWEGLSWEEKDDSFVKVCCAWGTPSTSALKRPKLNQDRVNRVLRALYHKDHHYTNFVQPEVLALYSFGSEPNETVLSLLETNQRTLEPVTLEQVPASSVELVEPASAPSSSRAVEKAPTLPKDASLALRRAKSVVMKDDMDEYAKLNTDVVKKALAHSLMKGSSGGRAVVAQSEYGDKGPSAVEEFKSSEAYDNNNIKYFIAGFELLRKQAKKKYKDLDFDVFQSYEDDESVVPADDGTTSTDPQLDDDATT</sequence>
<evidence type="ECO:0000256" key="1">
    <source>
        <dbReference type="SAM" id="MobiDB-lite"/>
    </source>
</evidence>
<dbReference type="EMBL" id="OIVN01000524">
    <property type="protein sequence ID" value="SPC81605.1"/>
    <property type="molecule type" value="Genomic_DNA"/>
</dbReference>
<gene>
    <name evidence="2" type="ORF">FSB_LOCUS9487</name>
</gene>
<dbReference type="AlphaFoldDB" id="A0A2N9F3E2"/>
<name>A0A2N9F3E2_FAGSY</name>
<proteinExistence type="predicted"/>
<protein>
    <submittedName>
        <fullName evidence="2">Uncharacterized protein</fullName>
    </submittedName>
</protein>
<feature type="region of interest" description="Disordered" evidence="1">
    <location>
        <begin position="505"/>
        <end position="527"/>
    </location>
</feature>
<reference evidence="2" key="1">
    <citation type="submission" date="2018-02" db="EMBL/GenBank/DDBJ databases">
        <authorList>
            <person name="Cohen D.B."/>
            <person name="Kent A.D."/>
        </authorList>
    </citation>
    <scope>NUCLEOTIDE SEQUENCE</scope>
</reference>